<dbReference type="AlphaFoldDB" id="A0ABD3JN78"/>
<feature type="signal peptide" evidence="9">
    <location>
        <begin position="1"/>
        <end position="19"/>
    </location>
</feature>
<comment type="catalytic activity">
    <reaction evidence="7">
        <text>[(1-&gt;4)-alpha-D-galacturonosyl methyl ester](n) + n H2O = [(1-&gt;4)-alpha-D-galacturonosyl](n) + n methanol + n H(+)</text>
        <dbReference type="Rhea" id="RHEA:22380"/>
        <dbReference type="Rhea" id="RHEA-COMP:14570"/>
        <dbReference type="Rhea" id="RHEA-COMP:14573"/>
        <dbReference type="ChEBI" id="CHEBI:15377"/>
        <dbReference type="ChEBI" id="CHEBI:15378"/>
        <dbReference type="ChEBI" id="CHEBI:17790"/>
        <dbReference type="ChEBI" id="CHEBI:140522"/>
        <dbReference type="ChEBI" id="CHEBI:140523"/>
        <dbReference type="EC" id="3.1.1.11"/>
    </reaction>
</comment>
<comment type="similarity">
    <text evidence="2">Belongs to the pectinesterase family.</text>
</comment>
<name>A0ABD3JN78_EUCGL</name>
<keyword evidence="12" id="KW-1185">Reference proteome</keyword>
<organism evidence="11 12">
    <name type="scientific">Eucalyptus globulus</name>
    <name type="common">Tasmanian blue gum</name>
    <dbReference type="NCBI Taxonomy" id="34317"/>
    <lineage>
        <taxon>Eukaryota</taxon>
        <taxon>Viridiplantae</taxon>
        <taxon>Streptophyta</taxon>
        <taxon>Embryophyta</taxon>
        <taxon>Tracheophyta</taxon>
        <taxon>Spermatophyta</taxon>
        <taxon>Magnoliopsida</taxon>
        <taxon>eudicotyledons</taxon>
        <taxon>Gunneridae</taxon>
        <taxon>Pentapetalae</taxon>
        <taxon>rosids</taxon>
        <taxon>malvids</taxon>
        <taxon>Myrtales</taxon>
        <taxon>Myrtaceae</taxon>
        <taxon>Myrtoideae</taxon>
        <taxon>Eucalypteae</taxon>
        <taxon>Eucalyptus</taxon>
    </lineage>
</organism>
<dbReference type="InterPro" id="IPR011050">
    <property type="entry name" value="Pectin_lyase_fold/virulence"/>
</dbReference>
<comment type="pathway">
    <text evidence="1">Glycan metabolism; pectin degradation; 2-dehydro-3-deoxy-D-gluconate from pectin: step 1/5.</text>
</comment>
<keyword evidence="4" id="KW-0378">Hydrolase</keyword>
<dbReference type="InterPro" id="IPR000070">
    <property type="entry name" value="Pectinesterase_cat"/>
</dbReference>
<evidence type="ECO:0000313" key="11">
    <source>
        <dbReference type="EMBL" id="KAL3728433.1"/>
    </source>
</evidence>
<dbReference type="EMBL" id="JBJKBG010000008">
    <property type="protein sequence ID" value="KAL3728433.1"/>
    <property type="molecule type" value="Genomic_DNA"/>
</dbReference>
<dbReference type="FunFam" id="2.160.20.10:FF:000013">
    <property type="entry name" value="Pectinesterase"/>
    <property type="match status" value="1"/>
</dbReference>
<evidence type="ECO:0000256" key="9">
    <source>
        <dbReference type="SAM" id="SignalP"/>
    </source>
</evidence>
<keyword evidence="6" id="KW-0325">Glycoprotein</keyword>
<evidence type="ECO:0000256" key="6">
    <source>
        <dbReference type="ARBA" id="ARBA00023180"/>
    </source>
</evidence>
<sequence length="330" mass="36562">MQYSLLSTLLLALLSLSRASFNAGCSNHKPRTIVVDQSGHGQFTKVQQAIDSVPTMNSVWTHILVKSGIYKEKVIVPSDKPCIVLEGSSASKTIIEWGDAIEVVKSATFTVYAENFKAKNIMFKNTYNENTRPGDKYPIKQAPAFQVTSDKVSFYRCRFISVQDTLSDLQGRHYFRSCYIEGAIDFIWGYGQSVYQGCLINATTGILGRAGYITAQGRDRATDSGGYVFNRCIVVGTGPVYLGRAYGAYSRVVFYKTSLSNVVKPQGWSSWHYPGQESKITYVEAGCTGPGADMSGRVKWEKTLSNEELQSLADANSFVNQDGWLQKQPF</sequence>
<comment type="function">
    <text evidence="8">Acts in the modification of cell walls via demethylesterification of cell wall pectin.</text>
</comment>
<dbReference type="Pfam" id="PF01095">
    <property type="entry name" value="Pectinesterase"/>
    <property type="match status" value="1"/>
</dbReference>
<protein>
    <recommendedName>
        <fullName evidence="3">pectinesterase</fullName>
        <ecNumber evidence="3">3.1.1.11</ecNumber>
    </recommendedName>
</protein>
<evidence type="ECO:0000313" key="12">
    <source>
        <dbReference type="Proteomes" id="UP001634007"/>
    </source>
</evidence>
<evidence type="ECO:0000259" key="10">
    <source>
        <dbReference type="Pfam" id="PF01095"/>
    </source>
</evidence>
<evidence type="ECO:0000256" key="2">
    <source>
        <dbReference type="ARBA" id="ARBA00008891"/>
    </source>
</evidence>
<dbReference type="PANTHER" id="PTHR31321">
    <property type="entry name" value="ACYL-COA THIOESTER HYDROLASE YBHC-RELATED"/>
    <property type="match status" value="1"/>
</dbReference>
<feature type="chain" id="PRO_5044858644" description="pectinesterase" evidence="9">
    <location>
        <begin position="20"/>
        <end position="330"/>
    </location>
</feature>
<dbReference type="GO" id="GO:0030599">
    <property type="term" value="F:pectinesterase activity"/>
    <property type="evidence" value="ECO:0007669"/>
    <property type="project" value="UniProtKB-EC"/>
</dbReference>
<reference evidence="11 12" key="1">
    <citation type="submission" date="2024-11" db="EMBL/GenBank/DDBJ databases">
        <title>Chromosome-level genome assembly of Eucalyptus globulus Labill. provides insights into its genome evolution.</title>
        <authorList>
            <person name="Li X."/>
        </authorList>
    </citation>
    <scope>NUCLEOTIDE SEQUENCE [LARGE SCALE GENOMIC DNA]</scope>
    <source>
        <strain evidence="11">CL2024</strain>
        <tissue evidence="11">Fresh tender leaves</tissue>
    </source>
</reference>
<dbReference type="Gene3D" id="2.160.20.10">
    <property type="entry name" value="Single-stranded right-handed beta-helix, Pectin lyase-like"/>
    <property type="match status" value="1"/>
</dbReference>
<dbReference type="InterPro" id="IPR012334">
    <property type="entry name" value="Pectin_lyas_fold"/>
</dbReference>
<comment type="caution">
    <text evidence="11">The sequence shown here is derived from an EMBL/GenBank/DDBJ whole genome shotgun (WGS) entry which is preliminary data.</text>
</comment>
<gene>
    <name evidence="11" type="ORF">ACJRO7_033074</name>
</gene>
<dbReference type="Proteomes" id="UP001634007">
    <property type="component" value="Unassembled WGS sequence"/>
</dbReference>
<evidence type="ECO:0000256" key="8">
    <source>
        <dbReference type="ARBA" id="ARBA00057335"/>
    </source>
</evidence>
<keyword evidence="9" id="KW-0732">Signal</keyword>
<keyword evidence="5" id="KW-0063">Aspartyl esterase</keyword>
<accession>A0ABD3JN78</accession>
<dbReference type="PANTHER" id="PTHR31321:SF85">
    <property type="entry name" value="PECTINESTERASE CATALYTIC DOMAIN-CONTAINING PROTEIN"/>
    <property type="match status" value="1"/>
</dbReference>
<evidence type="ECO:0000256" key="5">
    <source>
        <dbReference type="ARBA" id="ARBA00023085"/>
    </source>
</evidence>
<feature type="domain" description="Pectinesterase catalytic" evidence="10">
    <location>
        <begin position="33"/>
        <end position="305"/>
    </location>
</feature>
<dbReference type="SUPFAM" id="SSF51126">
    <property type="entry name" value="Pectin lyase-like"/>
    <property type="match status" value="1"/>
</dbReference>
<evidence type="ECO:0000256" key="4">
    <source>
        <dbReference type="ARBA" id="ARBA00022801"/>
    </source>
</evidence>
<evidence type="ECO:0000256" key="7">
    <source>
        <dbReference type="ARBA" id="ARBA00047928"/>
    </source>
</evidence>
<dbReference type="EC" id="3.1.1.11" evidence="3"/>
<proteinExistence type="inferred from homology"/>
<evidence type="ECO:0000256" key="1">
    <source>
        <dbReference type="ARBA" id="ARBA00005184"/>
    </source>
</evidence>
<evidence type="ECO:0000256" key="3">
    <source>
        <dbReference type="ARBA" id="ARBA00013229"/>
    </source>
</evidence>